<dbReference type="Gene3D" id="3.30.200.20">
    <property type="entry name" value="Phosphorylase Kinase, domain 1"/>
    <property type="match status" value="1"/>
</dbReference>
<gene>
    <name evidence="1" type="ORF">EZS28_036495</name>
</gene>
<accession>A0A5J4UBS7</accession>
<proteinExistence type="predicted"/>
<dbReference type="InterPro" id="IPR011009">
    <property type="entry name" value="Kinase-like_dom_sf"/>
</dbReference>
<reference evidence="1 2" key="1">
    <citation type="submission" date="2019-03" db="EMBL/GenBank/DDBJ databases">
        <title>Single cell metagenomics reveals metabolic interactions within the superorganism composed of flagellate Streblomastix strix and complex community of Bacteroidetes bacteria on its surface.</title>
        <authorList>
            <person name="Treitli S.C."/>
            <person name="Kolisko M."/>
            <person name="Husnik F."/>
            <person name="Keeling P."/>
            <person name="Hampl V."/>
        </authorList>
    </citation>
    <scope>NUCLEOTIDE SEQUENCE [LARGE SCALE GENOMIC DNA]</scope>
    <source>
        <strain evidence="1">ST1C</strain>
    </source>
</reference>
<evidence type="ECO:0000313" key="1">
    <source>
        <dbReference type="EMBL" id="KAA6367977.1"/>
    </source>
</evidence>
<organism evidence="1 2">
    <name type="scientific">Streblomastix strix</name>
    <dbReference type="NCBI Taxonomy" id="222440"/>
    <lineage>
        <taxon>Eukaryota</taxon>
        <taxon>Metamonada</taxon>
        <taxon>Preaxostyla</taxon>
        <taxon>Oxymonadida</taxon>
        <taxon>Streblomastigidae</taxon>
        <taxon>Streblomastix</taxon>
    </lineage>
</organism>
<protein>
    <recommendedName>
        <fullName evidence="3">Protein kinase domain-containing protein</fullName>
    </recommendedName>
</protein>
<sequence length="86" mass="10014">MAAAKRAPQVIRYGQYLVKKKFGTGAQSRTFLAEKEEISNKFFMLKLVNYYTEEEQQQADQEIEQLERLKSPYTVCASDMFIRGSH</sequence>
<dbReference type="SUPFAM" id="SSF56112">
    <property type="entry name" value="Protein kinase-like (PK-like)"/>
    <property type="match status" value="1"/>
</dbReference>
<comment type="caution">
    <text evidence="1">The sequence shown here is derived from an EMBL/GenBank/DDBJ whole genome shotgun (WGS) entry which is preliminary data.</text>
</comment>
<evidence type="ECO:0008006" key="3">
    <source>
        <dbReference type="Google" id="ProtNLM"/>
    </source>
</evidence>
<evidence type="ECO:0000313" key="2">
    <source>
        <dbReference type="Proteomes" id="UP000324800"/>
    </source>
</evidence>
<dbReference type="Proteomes" id="UP000324800">
    <property type="component" value="Unassembled WGS sequence"/>
</dbReference>
<dbReference type="OrthoDB" id="354826at2759"/>
<name>A0A5J4UBS7_9EUKA</name>
<dbReference type="AlphaFoldDB" id="A0A5J4UBS7"/>
<dbReference type="EMBL" id="SNRW01017781">
    <property type="protein sequence ID" value="KAA6367977.1"/>
    <property type="molecule type" value="Genomic_DNA"/>
</dbReference>